<dbReference type="Pfam" id="PF00076">
    <property type="entry name" value="RRM_1"/>
    <property type="match status" value="1"/>
</dbReference>
<dbReference type="PROSITE" id="PS50102">
    <property type="entry name" value="RRM"/>
    <property type="match status" value="1"/>
</dbReference>
<dbReference type="InterPro" id="IPR012677">
    <property type="entry name" value="Nucleotide-bd_a/b_plait_sf"/>
</dbReference>
<dbReference type="InterPro" id="IPR034148">
    <property type="entry name" value="NCBP2_RRM"/>
</dbReference>
<dbReference type="GO" id="GO:0045292">
    <property type="term" value="P:mRNA cis splicing, via spliceosome"/>
    <property type="evidence" value="ECO:0007669"/>
    <property type="project" value="InterPro"/>
</dbReference>
<dbReference type="GO" id="GO:0000339">
    <property type="term" value="F:RNA cap binding"/>
    <property type="evidence" value="ECO:0007669"/>
    <property type="project" value="InterPro"/>
</dbReference>
<evidence type="ECO:0000259" key="4">
    <source>
        <dbReference type="PROSITE" id="PS50102"/>
    </source>
</evidence>
<dbReference type="InterPro" id="IPR027157">
    <property type="entry name" value="NCBP2"/>
</dbReference>
<protein>
    <submittedName>
        <fullName evidence="6">RNA-binding protein Rsf1-like</fullName>
    </submittedName>
</protein>
<feature type="domain" description="RRM" evidence="4">
    <location>
        <begin position="159"/>
        <end position="237"/>
    </location>
</feature>
<feature type="compositionally biased region" description="Low complexity" evidence="3">
    <location>
        <begin position="346"/>
        <end position="356"/>
    </location>
</feature>
<feature type="compositionally biased region" description="Low complexity" evidence="3">
    <location>
        <begin position="291"/>
        <end position="304"/>
    </location>
</feature>
<dbReference type="GO" id="GO:0005846">
    <property type="term" value="C:nuclear cap binding complex"/>
    <property type="evidence" value="ECO:0007669"/>
    <property type="project" value="InterPro"/>
</dbReference>
<keyword evidence="5" id="KW-1185">Reference proteome</keyword>
<dbReference type="SMART" id="SM00360">
    <property type="entry name" value="RRM"/>
    <property type="match status" value="1"/>
</dbReference>
<proteinExistence type="inferred from homology"/>
<dbReference type="Gene3D" id="3.30.70.330">
    <property type="match status" value="1"/>
</dbReference>
<evidence type="ECO:0000256" key="1">
    <source>
        <dbReference type="ARBA" id="ARBA00010725"/>
    </source>
</evidence>
<feature type="compositionally biased region" description="Basic residues" evidence="3">
    <location>
        <begin position="275"/>
        <end position="288"/>
    </location>
</feature>
<dbReference type="InterPro" id="IPR035979">
    <property type="entry name" value="RBD_domain_sf"/>
</dbReference>
<dbReference type="RefSeq" id="XP_006871127.1">
    <property type="nucleotide sequence ID" value="XM_006871065.1"/>
</dbReference>
<evidence type="ECO:0000313" key="6">
    <source>
        <dbReference type="RefSeq" id="XP_006871127.1"/>
    </source>
</evidence>
<dbReference type="Proteomes" id="UP000504623">
    <property type="component" value="Unplaced"/>
</dbReference>
<dbReference type="InterPro" id="IPR000504">
    <property type="entry name" value="RRM_dom"/>
</dbReference>
<reference evidence="6" key="1">
    <citation type="submission" date="2025-08" db="UniProtKB">
        <authorList>
            <consortium name="RefSeq"/>
        </authorList>
    </citation>
    <scope>IDENTIFICATION</scope>
    <source>
        <tissue evidence="6">Spleen</tissue>
    </source>
</reference>
<feature type="region of interest" description="Disordered" evidence="3">
    <location>
        <begin position="275"/>
        <end position="356"/>
    </location>
</feature>
<dbReference type="CDD" id="cd12240">
    <property type="entry name" value="RRM_NCBP2"/>
    <property type="match status" value="1"/>
</dbReference>
<sequence>MTPARPASLNGRRPPPLAARTHTACARTLACTLGSPAGSPSLREPGVPAQAPLAVWAHPQMRVWPQHSPRRLIAEGGKNVPRAAAGSPYRRDAAVENRFVGVTAASLDQTQDSQAHQVGTNSNNLKILLSDSSVELSEYRDRQFDGNVDEQEKLLKESSTLYVGNLSFYTTEDQIYELFSRCGDIKNVYMGLDKIKKTACGFCFVEYYSRADAENAMRFLNGTCLDDRLIRTDWDLGFREGRQYGRGRSGGQVRDEFREDFDAGRGGYGKKVQARRFSGHSCPRRKHVNVPPEEGLGEPGAAGAEEGELRKVAEGPSCRGPAGSSLGALAPARFAPTNPPFPRDCLSLSLSLRRRK</sequence>
<accession>A0A9B0WXR5</accession>
<dbReference type="FunFam" id="3.30.70.330:FF:000128">
    <property type="entry name" value="Nuclear cap-binding protein subunit 2"/>
    <property type="match status" value="1"/>
</dbReference>
<evidence type="ECO:0000313" key="5">
    <source>
        <dbReference type="Proteomes" id="UP000504623"/>
    </source>
</evidence>
<dbReference type="AlphaFoldDB" id="A0A9B0WXR5"/>
<keyword evidence="2" id="KW-0694">RNA-binding</keyword>
<dbReference type="GeneID" id="102839139"/>
<evidence type="ECO:0000256" key="2">
    <source>
        <dbReference type="PROSITE-ProRule" id="PRU00176"/>
    </source>
</evidence>
<name>A0A9B0WXR5_CHRAS</name>
<comment type="similarity">
    <text evidence="1">Belongs to the RRM NCBP2 family.</text>
</comment>
<dbReference type="PANTHER" id="PTHR18847">
    <property type="entry name" value="20 KD NUCLEAR CAP BINDING PROTEIN"/>
    <property type="match status" value="1"/>
</dbReference>
<dbReference type="OrthoDB" id="201398at2759"/>
<dbReference type="PANTHER" id="PTHR18847:SF7">
    <property type="entry name" value="NUCLEAR CAP-BINDING PROTEIN SUBUNIT 2"/>
    <property type="match status" value="1"/>
</dbReference>
<evidence type="ECO:0000256" key="3">
    <source>
        <dbReference type="SAM" id="MobiDB-lite"/>
    </source>
</evidence>
<dbReference type="SUPFAM" id="SSF54928">
    <property type="entry name" value="RNA-binding domain, RBD"/>
    <property type="match status" value="1"/>
</dbReference>
<gene>
    <name evidence="6" type="primary">LOC102839139</name>
</gene>
<organism evidence="5 6">
    <name type="scientific">Chrysochloris asiatica</name>
    <name type="common">Cape golden mole</name>
    <dbReference type="NCBI Taxonomy" id="185453"/>
    <lineage>
        <taxon>Eukaryota</taxon>
        <taxon>Metazoa</taxon>
        <taxon>Chordata</taxon>
        <taxon>Craniata</taxon>
        <taxon>Vertebrata</taxon>
        <taxon>Euteleostomi</taxon>
        <taxon>Mammalia</taxon>
        <taxon>Eutheria</taxon>
        <taxon>Afrotheria</taxon>
        <taxon>Chrysochloridae</taxon>
        <taxon>Chrysochlorinae</taxon>
        <taxon>Chrysochloris</taxon>
    </lineage>
</organism>